<dbReference type="PANTHER" id="PTHR42085:SF7">
    <property type="entry name" value="F-BOX DOMAIN-CONTAINING PROTEIN"/>
    <property type="match status" value="1"/>
</dbReference>
<evidence type="ECO:0000259" key="1">
    <source>
        <dbReference type="Pfam" id="PF20150"/>
    </source>
</evidence>
<dbReference type="InterPro" id="IPR045518">
    <property type="entry name" value="2EXR"/>
</dbReference>
<dbReference type="OrthoDB" id="2951834at2759"/>
<reference evidence="2 3" key="1">
    <citation type="submission" date="2016-04" db="EMBL/GenBank/DDBJ databases">
        <title>A degradative enzymes factory behind the ericoid mycorrhizal symbiosis.</title>
        <authorList>
            <consortium name="DOE Joint Genome Institute"/>
            <person name="Martino E."/>
            <person name="Morin E."/>
            <person name="Grelet G."/>
            <person name="Kuo A."/>
            <person name="Kohler A."/>
            <person name="Daghino S."/>
            <person name="Barry K."/>
            <person name="Choi C."/>
            <person name="Cichocki N."/>
            <person name="Clum A."/>
            <person name="Copeland A."/>
            <person name="Hainaut M."/>
            <person name="Haridas S."/>
            <person name="Labutti K."/>
            <person name="Lindquist E."/>
            <person name="Lipzen A."/>
            <person name="Khouja H.-R."/>
            <person name="Murat C."/>
            <person name="Ohm R."/>
            <person name="Olson A."/>
            <person name="Spatafora J."/>
            <person name="Veneault-Fourrey C."/>
            <person name="Henrissat B."/>
            <person name="Grigoriev I."/>
            <person name="Martin F."/>
            <person name="Perotto S."/>
        </authorList>
    </citation>
    <scope>NUCLEOTIDE SEQUENCE [LARGE SCALE GENOMIC DNA]</scope>
    <source>
        <strain evidence="2 3">E</strain>
    </source>
</reference>
<name>A0A2J6TTU0_9HELO</name>
<dbReference type="Pfam" id="PF20150">
    <property type="entry name" value="2EXR"/>
    <property type="match status" value="1"/>
</dbReference>
<feature type="domain" description="2EXR" evidence="1">
    <location>
        <begin position="236"/>
        <end position="294"/>
    </location>
</feature>
<dbReference type="AlphaFoldDB" id="A0A2J6TTU0"/>
<dbReference type="EMBL" id="KZ613743">
    <property type="protein sequence ID" value="PMD66443.1"/>
    <property type="molecule type" value="Genomic_DNA"/>
</dbReference>
<gene>
    <name evidence="2" type="ORF">K444DRAFT_658766</name>
</gene>
<dbReference type="PANTHER" id="PTHR42085">
    <property type="entry name" value="F-BOX DOMAIN-CONTAINING PROTEIN"/>
    <property type="match status" value="1"/>
</dbReference>
<organism evidence="2 3">
    <name type="scientific">Hyaloscypha bicolor E</name>
    <dbReference type="NCBI Taxonomy" id="1095630"/>
    <lineage>
        <taxon>Eukaryota</taxon>
        <taxon>Fungi</taxon>
        <taxon>Dikarya</taxon>
        <taxon>Ascomycota</taxon>
        <taxon>Pezizomycotina</taxon>
        <taxon>Leotiomycetes</taxon>
        <taxon>Helotiales</taxon>
        <taxon>Hyaloscyphaceae</taxon>
        <taxon>Hyaloscypha</taxon>
        <taxon>Hyaloscypha bicolor</taxon>
    </lineage>
</organism>
<dbReference type="Proteomes" id="UP000235371">
    <property type="component" value="Unassembled WGS sequence"/>
</dbReference>
<sequence>MTDVALEAGLKVPSNLVLGVIGHLRAVLPSILSSHSGKSYPANRLHILSAWCVSKLLVHRVTALLRPPAPAWDDGIQEGIIAAASHFVCILRHIGPSGSSKRARGSGRCSAVSRGFSLARKPLVVGRHSETPASQRCAERSLLRHPRGIAAHLCCTHTSSVCTRDKKHIYCCVQRCSSPHPLYRSMESMQKLHQSSTRDSETMDLGRESMSYGEEHLAEGGSARTNTIQTKGLFNFMDLPVEIRVHIYDVLLTSPEVIDIGSQKPDSSTTNNPYPPIAILRTCKKVNEETTPILYGKNAFTICLPNDPNPTFLLSKFRWTTLRALNSLTFTSSNGPAPSPSIVGIESPFSEPGFHCTGADILARFTLSDFRYSPVGPDHFMALSISNWVSTKVLGAQLNAIQRELEVMMGPYDNVLAALGGPIT</sequence>
<dbReference type="GeneID" id="36594379"/>
<keyword evidence="3" id="KW-1185">Reference proteome</keyword>
<dbReference type="InterPro" id="IPR038883">
    <property type="entry name" value="AN11006-like"/>
</dbReference>
<evidence type="ECO:0000313" key="3">
    <source>
        <dbReference type="Proteomes" id="UP000235371"/>
    </source>
</evidence>
<evidence type="ECO:0000313" key="2">
    <source>
        <dbReference type="EMBL" id="PMD66443.1"/>
    </source>
</evidence>
<dbReference type="RefSeq" id="XP_024743347.1">
    <property type="nucleotide sequence ID" value="XM_024886302.1"/>
</dbReference>
<protein>
    <recommendedName>
        <fullName evidence="1">2EXR domain-containing protein</fullName>
    </recommendedName>
</protein>
<dbReference type="InParanoid" id="A0A2J6TTU0"/>
<proteinExistence type="predicted"/>
<accession>A0A2J6TTU0</accession>